<organism evidence="2 3">
    <name type="scientific">Acaromyces ingoldii</name>
    <dbReference type="NCBI Taxonomy" id="215250"/>
    <lineage>
        <taxon>Eukaryota</taxon>
        <taxon>Fungi</taxon>
        <taxon>Dikarya</taxon>
        <taxon>Basidiomycota</taxon>
        <taxon>Ustilaginomycotina</taxon>
        <taxon>Exobasidiomycetes</taxon>
        <taxon>Exobasidiales</taxon>
        <taxon>Cryptobasidiaceae</taxon>
        <taxon>Acaromyces</taxon>
    </lineage>
</organism>
<evidence type="ECO:0000256" key="1">
    <source>
        <dbReference type="SAM" id="MobiDB-lite"/>
    </source>
</evidence>
<feature type="region of interest" description="Disordered" evidence="1">
    <location>
        <begin position="141"/>
        <end position="162"/>
    </location>
</feature>
<evidence type="ECO:0000313" key="2">
    <source>
        <dbReference type="EMBL" id="PWN87761.1"/>
    </source>
</evidence>
<dbReference type="Proteomes" id="UP000245768">
    <property type="component" value="Unassembled WGS sequence"/>
</dbReference>
<sequence>MAVFTTVTVSMNPEFRKGSDMPGVSSVEEPPRSLEEIRKSLLDRRDEVKALLETVVRKTRDAETKYKGAPNIDNWWKLREIKERFAEIAQQIESSLREEHEKALNDLGDKFATKLQIENSQRKEYEKALNDIEDRIASIKITSQNDNRDEAEGSCKKRRQDY</sequence>
<accession>A0A316YF74</accession>
<feature type="compositionally biased region" description="Basic and acidic residues" evidence="1">
    <location>
        <begin position="146"/>
        <end position="162"/>
    </location>
</feature>
<dbReference type="InParanoid" id="A0A316YF74"/>
<dbReference type="EMBL" id="KZ819639">
    <property type="protein sequence ID" value="PWN87761.1"/>
    <property type="molecule type" value="Genomic_DNA"/>
</dbReference>
<keyword evidence="3" id="KW-1185">Reference proteome</keyword>
<dbReference type="GeneID" id="37042021"/>
<dbReference type="AlphaFoldDB" id="A0A316YF74"/>
<reference evidence="2 3" key="1">
    <citation type="journal article" date="2018" name="Mol. Biol. Evol.">
        <title>Broad Genomic Sampling Reveals a Smut Pathogenic Ancestry of the Fungal Clade Ustilaginomycotina.</title>
        <authorList>
            <person name="Kijpornyongpan T."/>
            <person name="Mondo S.J."/>
            <person name="Barry K."/>
            <person name="Sandor L."/>
            <person name="Lee J."/>
            <person name="Lipzen A."/>
            <person name="Pangilinan J."/>
            <person name="LaButti K."/>
            <person name="Hainaut M."/>
            <person name="Henrissat B."/>
            <person name="Grigoriev I.V."/>
            <person name="Spatafora J.W."/>
            <person name="Aime M.C."/>
        </authorList>
    </citation>
    <scope>NUCLEOTIDE SEQUENCE [LARGE SCALE GENOMIC DNA]</scope>
    <source>
        <strain evidence="2 3">MCA 4198</strain>
    </source>
</reference>
<protein>
    <submittedName>
        <fullName evidence="2">Uncharacterized protein</fullName>
    </submittedName>
</protein>
<gene>
    <name evidence="2" type="ORF">FA10DRAFT_262228</name>
</gene>
<proteinExistence type="predicted"/>
<dbReference type="RefSeq" id="XP_025374959.1">
    <property type="nucleotide sequence ID" value="XM_025520105.1"/>
</dbReference>
<evidence type="ECO:0000313" key="3">
    <source>
        <dbReference type="Proteomes" id="UP000245768"/>
    </source>
</evidence>
<name>A0A316YF74_9BASI</name>